<evidence type="ECO:0000313" key="1">
    <source>
        <dbReference type="EMBL" id="RMU43527.1"/>
    </source>
</evidence>
<protein>
    <submittedName>
        <fullName evidence="1">Uncharacterized protein</fullName>
    </submittedName>
</protein>
<evidence type="ECO:0000313" key="2">
    <source>
        <dbReference type="Proteomes" id="UP000280395"/>
    </source>
</evidence>
<dbReference type="Proteomes" id="UP000280395">
    <property type="component" value="Unassembled WGS sequence"/>
</dbReference>
<sequence length="48" mass="5355">MVAQLRRPEADLKPEMLLFNDNQTNRVAPGTFLVLFLCVDGSYESAIA</sequence>
<organism evidence="1 2">
    <name type="scientific">Pseudomonas syringae pv. avii</name>
    <dbReference type="NCBI Taxonomy" id="663959"/>
    <lineage>
        <taxon>Bacteria</taxon>
        <taxon>Pseudomonadati</taxon>
        <taxon>Pseudomonadota</taxon>
        <taxon>Gammaproteobacteria</taxon>
        <taxon>Pseudomonadales</taxon>
        <taxon>Pseudomonadaceae</taxon>
        <taxon>Pseudomonas</taxon>
        <taxon>Pseudomonas syringae</taxon>
    </lineage>
</organism>
<comment type="caution">
    <text evidence="1">The sequence shown here is derived from an EMBL/GenBank/DDBJ whole genome shotgun (WGS) entry which is preliminary data.</text>
</comment>
<dbReference type="AlphaFoldDB" id="A0A3M5UE31"/>
<name>A0A3M5UE31_PSESX</name>
<proteinExistence type="predicted"/>
<accession>A0A3M5UE31</accession>
<gene>
    <name evidence="1" type="ORF">ALP29_200628</name>
</gene>
<reference evidence="1 2" key="1">
    <citation type="submission" date="2018-08" db="EMBL/GenBank/DDBJ databases">
        <title>Recombination of ecologically and evolutionarily significant loci maintains genetic cohesion in the Pseudomonas syringae species complex.</title>
        <authorList>
            <person name="Dillon M."/>
            <person name="Thakur S."/>
            <person name="Almeida R.N.D."/>
            <person name="Weir B.S."/>
            <person name="Guttman D.S."/>
        </authorList>
    </citation>
    <scope>NUCLEOTIDE SEQUENCE [LARGE SCALE GENOMIC DNA]</scope>
    <source>
        <strain evidence="1 2">ICMP 14479</strain>
    </source>
</reference>
<dbReference type="EMBL" id="RBUA01001405">
    <property type="protein sequence ID" value="RMU43527.1"/>
    <property type="molecule type" value="Genomic_DNA"/>
</dbReference>